<dbReference type="PROSITE" id="PS50931">
    <property type="entry name" value="HTH_LYSR"/>
    <property type="match status" value="1"/>
</dbReference>
<dbReference type="GO" id="GO:0006351">
    <property type="term" value="P:DNA-templated transcription"/>
    <property type="evidence" value="ECO:0007669"/>
    <property type="project" value="TreeGrafter"/>
</dbReference>
<keyword evidence="2" id="KW-0805">Transcription regulation</keyword>
<keyword evidence="7" id="KW-1185">Reference proteome</keyword>
<proteinExistence type="inferred from homology"/>
<dbReference type="Pfam" id="PF00126">
    <property type="entry name" value="HTH_1"/>
    <property type="match status" value="1"/>
</dbReference>
<dbReference type="SUPFAM" id="SSF46785">
    <property type="entry name" value="Winged helix' DNA-binding domain"/>
    <property type="match status" value="1"/>
</dbReference>
<dbReference type="InterPro" id="IPR036388">
    <property type="entry name" value="WH-like_DNA-bd_sf"/>
</dbReference>
<dbReference type="EMBL" id="WUBS01000025">
    <property type="protein sequence ID" value="NDL65923.1"/>
    <property type="molecule type" value="Genomic_DNA"/>
</dbReference>
<accession>A0A845SKW9</accession>
<evidence type="ECO:0000259" key="5">
    <source>
        <dbReference type="PROSITE" id="PS50931"/>
    </source>
</evidence>
<reference evidence="6 7" key="2">
    <citation type="submission" date="2020-02" db="EMBL/GenBank/DDBJ databases">
        <title>The new genus of Enterobacteriales.</title>
        <authorList>
            <person name="Kim I.S."/>
        </authorList>
    </citation>
    <scope>NUCLEOTIDE SEQUENCE [LARGE SCALE GENOMIC DNA]</scope>
    <source>
        <strain evidence="6 7">SAP-6</strain>
    </source>
</reference>
<evidence type="ECO:0000256" key="1">
    <source>
        <dbReference type="ARBA" id="ARBA00009437"/>
    </source>
</evidence>
<gene>
    <name evidence="6" type="ORF">GRH90_24675</name>
</gene>
<dbReference type="AlphaFoldDB" id="A0A845SKW9"/>
<feature type="domain" description="HTH lysR-type" evidence="5">
    <location>
        <begin position="1"/>
        <end position="35"/>
    </location>
</feature>
<dbReference type="InterPro" id="IPR005119">
    <property type="entry name" value="LysR_subst-bd"/>
</dbReference>
<evidence type="ECO:0000313" key="6">
    <source>
        <dbReference type="EMBL" id="NDL65923.1"/>
    </source>
</evidence>
<dbReference type="GO" id="GO:0043565">
    <property type="term" value="F:sequence-specific DNA binding"/>
    <property type="evidence" value="ECO:0007669"/>
    <property type="project" value="TreeGrafter"/>
</dbReference>
<evidence type="ECO:0000256" key="3">
    <source>
        <dbReference type="ARBA" id="ARBA00023125"/>
    </source>
</evidence>
<evidence type="ECO:0000313" key="7">
    <source>
        <dbReference type="Proteomes" id="UP000461443"/>
    </source>
</evidence>
<evidence type="ECO:0000256" key="4">
    <source>
        <dbReference type="ARBA" id="ARBA00023163"/>
    </source>
</evidence>
<dbReference type="SUPFAM" id="SSF53850">
    <property type="entry name" value="Periplasmic binding protein-like II"/>
    <property type="match status" value="1"/>
</dbReference>
<organism evidence="6 7">
    <name type="scientific">Acerihabitans arboris</name>
    <dbReference type="NCBI Taxonomy" id="2691583"/>
    <lineage>
        <taxon>Bacteria</taxon>
        <taxon>Pseudomonadati</taxon>
        <taxon>Pseudomonadota</taxon>
        <taxon>Gammaproteobacteria</taxon>
        <taxon>Enterobacterales</taxon>
        <taxon>Pectobacteriaceae</taxon>
        <taxon>Acerihabitans</taxon>
    </lineage>
</organism>
<dbReference type="Gene3D" id="3.40.190.290">
    <property type="match status" value="1"/>
</dbReference>
<evidence type="ECO:0000256" key="2">
    <source>
        <dbReference type="ARBA" id="ARBA00023015"/>
    </source>
</evidence>
<keyword evidence="3" id="KW-0238">DNA-binding</keyword>
<comment type="caution">
    <text evidence="6">The sequence shown here is derived from an EMBL/GenBank/DDBJ whole genome shotgun (WGS) entry which is preliminary data.</text>
</comment>
<dbReference type="Pfam" id="PF03466">
    <property type="entry name" value="LysR_substrate"/>
    <property type="match status" value="1"/>
</dbReference>
<dbReference type="PANTHER" id="PTHR30537">
    <property type="entry name" value="HTH-TYPE TRANSCRIPTIONAL REGULATOR"/>
    <property type="match status" value="1"/>
</dbReference>
<dbReference type="GO" id="GO:0003700">
    <property type="term" value="F:DNA-binding transcription factor activity"/>
    <property type="evidence" value="ECO:0007669"/>
    <property type="project" value="InterPro"/>
</dbReference>
<dbReference type="PANTHER" id="PTHR30537:SF1">
    <property type="entry name" value="HTH-TYPE TRANSCRIPTIONAL REGULATOR PGRR"/>
    <property type="match status" value="1"/>
</dbReference>
<name>A0A845SKW9_9GAMM</name>
<sequence>MLGISPSALSHRVATLEHHLGVRLFNRTTRSVSLSQAGEQLLNRVRPALNEIDAAMEGVNQFRLTPSGRLRLNTTEAAARMILRPVVLEFLQRYPDMTVEIVADGRRVDIVAEGFDAGIRLAESVPLDMVAVPCSPPLRFLVVGSPAYFALREQPAEPEDLLRHRCIRSLLPSGATLHWQFEREGEKRLINVKGPLTLDNQPLMIDSALAGAGLTWVSEAAVVKYLATGALLSVLEQWSPRFPGLHLYYPGHRLVPAGLRMFIELIHEVMAASQHRHDGG</sequence>
<comment type="similarity">
    <text evidence="1">Belongs to the LysR transcriptional regulatory family.</text>
</comment>
<dbReference type="InterPro" id="IPR058163">
    <property type="entry name" value="LysR-type_TF_proteobact-type"/>
</dbReference>
<dbReference type="CDD" id="cd08474">
    <property type="entry name" value="PBP2_CrgA_like_5"/>
    <property type="match status" value="1"/>
</dbReference>
<dbReference type="Proteomes" id="UP000461443">
    <property type="component" value="Unassembled WGS sequence"/>
</dbReference>
<dbReference type="InterPro" id="IPR000847">
    <property type="entry name" value="LysR_HTH_N"/>
</dbReference>
<keyword evidence="4" id="KW-0804">Transcription</keyword>
<reference evidence="6 7" key="1">
    <citation type="submission" date="2019-12" db="EMBL/GenBank/DDBJ databases">
        <authorList>
            <person name="Lee S.D."/>
        </authorList>
    </citation>
    <scope>NUCLEOTIDE SEQUENCE [LARGE SCALE GENOMIC DNA]</scope>
    <source>
        <strain evidence="6 7">SAP-6</strain>
    </source>
</reference>
<dbReference type="InterPro" id="IPR036390">
    <property type="entry name" value="WH_DNA-bd_sf"/>
</dbReference>
<protein>
    <submittedName>
        <fullName evidence="6">LysR family transcriptional regulator</fullName>
    </submittedName>
</protein>
<dbReference type="Gene3D" id="1.10.10.10">
    <property type="entry name" value="Winged helix-like DNA-binding domain superfamily/Winged helix DNA-binding domain"/>
    <property type="match status" value="1"/>
</dbReference>